<evidence type="ECO:0000313" key="3">
    <source>
        <dbReference type="Proteomes" id="UP000606499"/>
    </source>
</evidence>
<dbReference type="AlphaFoldDB" id="A0A923LVC7"/>
<dbReference type="PROSITE" id="PS51094">
    <property type="entry name" value="PTS_EIIA_TYPE_2"/>
    <property type="match status" value="1"/>
</dbReference>
<dbReference type="Gene3D" id="3.40.930.10">
    <property type="entry name" value="Mannitol-specific EII, Chain A"/>
    <property type="match status" value="1"/>
</dbReference>
<dbReference type="Pfam" id="PF00359">
    <property type="entry name" value="PTS_EIIA_2"/>
    <property type="match status" value="1"/>
</dbReference>
<evidence type="ECO:0000259" key="1">
    <source>
        <dbReference type="PROSITE" id="PS51094"/>
    </source>
</evidence>
<dbReference type="InterPro" id="IPR051541">
    <property type="entry name" value="PTS_SugarTrans_NitroReg"/>
</dbReference>
<dbReference type="EMBL" id="JACOPL010000010">
    <property type="protein sequence ID" value="MBC5726050.1"/>
    <property type="molecule type" value="Genomic_DNA"/>
</dbReference>
<dbReference type="InterPro" id="IPR016152">
    <property type="entry name" value="PTrfase/Anion_transptr"/>
</dbReference>
<dbReference type="PANTHER" id="PTHR47738">
    <property type="entry name" value="PTS SYSTEM FRUCTOSE-LIKE EIIA COMPONENT-RELATED"/>
    <property type="match status" value="1"/>
</dbReference>
<protein>
    <submittedName>
        <fullName evidence="2">PTS sugar transporter subunit IIA</fullName>
    </submittedName>
</protein>
<dbReference type="RefSeq" id="WP_054328147.1">
    <property type="nucleotide sequence ID" value="NZ_JACOPL010000010.1"/>
</dbReference>
<evidence type="ECO:0000313" key="2">
    <source>
        <dbReference type="EMBL" id="MBC5726050.1"/>
    </source>
</evidence>
<dbReference type="CDD" id="cd00211">
    <property type="entry name" value="PTS_IIA_fru"/>
    <property type="match status" value="1"/>
</dbReference>
<accession>A0A923LVC7</accession>
<keyword evidence="2" id="KW-0813">Transport</keyword>
<dbReference type="InterPro" id="IPR002178">
    <property type="entry name" value="PTS_EIIA_type-2_dom"/>
</dbReference>
<dbReference type="PANTHER" id="PTHR47738:SF3">
    <property type="entry name" value="PHOSPHOTRANSFERASE SYSTEM MANNITOL_FRUCTOSE-SPECIFIC IIA DOMAIN CONTAINING PROTEIN"/>
    <property type="match status" value="1"/>
</dbReference>
<keyword evidence="2" id="KW-0762">Sugar transport</keyword>
<proteinExistence type="predicted"/>
<keyword evidence="3" id="KW-1185">Reference proteome</keyword>
<comment type="caution">
    <text evidence="2">The sequence shown here is derived from an EMBL/GenBank/DDBJ whole genome shotgun (WGS) entry which is preliminary data.</text>
</comment>
<sequence length="152" mass="16979">MEQATFRELILRNVEAKNAEDAIRQVGQRFFDAGFVKDTYIDAVLAREVTYPTGLQLAEIGVAMPHTDPQHVYRPGVCIAQLAHPVTFAHMGDPDTLVEAEMLFMMAIQDPDEQVELLQKVLGVFQQPEVVAEFRAAKTDDELFAAAQKYIG</sequence>
<feature type="domain" description="PTS EIIA type-2" evidence="1">
    <location>
        <begin position="3"/>
        <end position="150"/>
    </location>
</feature>
<reference evidence="2" key="1">
    <citation type="submission" date="2020-08" db="EMBL/GenBank/DDBJ databases">
        <title>Genome public.</title>
        <authorList>
            <person name="Liu C."/>
            <person name="Sun Q."/>
        </authorList>
    </citation>
    <scope>NUCLEOTIDE SEQUENCE</scope>
    <source>
        <strain evidence="2">NSJ-28</strain>
    </source>
</reference>
<dbReference type="SUPFAM" id="SSF55804">
    <property type="entry name" value="Phoshotransferase/anion transport protein"/>
    <property type="match status" value="1"/>
</dbReference>
<dbReference type="Proteomes" id="UP000606499">
    <property type="component" value="Unassembled WGS sequence"/>
</dbReference>
<name>A0A923LVC7_9FIRM</name>
<gene>
    <name evidence="2" type="ORF">H8S45_11335</name>
</gene>
<organism evidence="2 3">
    <name type="scientific">Agathobaculum faecis</name>
    <dbReference type="NCBI Taxonomy" id="2763013"/>
    <lineage>
        <taxon>Bacteria</taxon>
        <taxon>Bacillati</taxon>
        <taxon>Bacillota</taxon>
        <taxon>Clostridia</taxon>
        <taxon>Eubacteriales</taxon>
        <taxon>Butyricicoccaceae</taxon>
        <taxon>Agathobaculum</taxon>
    </lineage>
</organism>